<dbReference type="InterPro" id="IPR000626">
    <property type="entry name" value="Ubiquitin-like_dom"/>
</dbReference>
<evidence type="ECO:0000313" key="3">
    <source>
        <dbReference type="EMBL" id="WPK25158.1"/>
    </source>
</evidence>
<dbReference type="RefSeq" id="XP_062877541.1">
    <property type="nucleotide sequence ID" value="XM_063021471.1"/>
</dbReference>
<dbReference type="EMBL" id="CP138896">
    <property type="protein sequence ID" value="WPK25158.1"/>
    <property type="molecule type" value="Genomic_DNA"/>
</dbReference>
<organism evidence="3 4">
    <name type="scientific">Australozyma saopauloensis</name>
    <dbReference type="NCBI Taxonomy" id="291208"/>
    <lineage>
        <taxon>Eukaryota</taxon>
        <taxon>Fungi</taxon>
        <taxon>Dikarya</taxon>
        <taxon>Ascomycota</taxon>
        <taxon>Saccharomycotina</taxon>
        <taxon>Pichiomycetes</taxon>
        <taxon>Metschnikowiaceae</taxon>
        <taxon>Australozyma</taxon>
    </lineage>
</organism>
<evidence type="ECO:0000313" key="4">
    <source>
        <dbReference type="Proteomes" id="UP001338582"/>
    </source>
</evidence>
<dbReference type="InterPro" id="IPR022617">
    <property type="entry name" value="Rad60/SUMO-like_dom"/>
</dbReference>
<dbReference type="Proteomes" id="UP001338582">
    <property type="component" value="Chromosome 3"/>
</dbReference>
<dbReference type="KEGG" id="asau:88173526"/>
<evidence type="ECO:0000256" key="1">
    <source>
        <dbReference type="SAM" id="MobiDB-lite"/>
    </source>
</evidence>
<dbReference type="InterPro" id="IPR029071">
    <property type="entry name" value="Ubiquitin-like_domsf"/>
</dbReference>
<reference evidence="3 4" key="1">
    <citation type="submission" date="2023-10" db="EMBL/GenBank/DDBJ databases">
        <title>Draft Genome Sequence of Candida saopaulonensis from a very Premature Infant with Sepsis.</title>
        <authorList>
            <person name="Ning Y."/>
            <person name="Dai R."/>
            <person name="Xiao M."/>
            <person name="Xu Y."/>
            <person name="Yan Q."/>
            <person name="Zhang L."/>
        </authorList>
    </citation>
    <scope>NUCLEOTIDE SEQUENCE [LARGE SCALE GENOMIC DNA]</scope>
    <source>
        <strain evidence="3 4">19XY460</strain>
    </source>
</reference>
<dbReference type="Pfam" id="PF11976">
    <property type="entry name" value="Rad60-SLD"/>
    <property type="match status" value="1"/>
</dbReference>
<name>A0AAX4H9H9_9ASCO</name>
<sequence length="367" mass="41665">MSSTETQKLPKKKKKFVFDDDDFFVIKKAKKLKSADSQKDKAALILPIDSATTPHPQSPQPTIQLGSISPNDDLNTFYSADETMRAPISLEEQTLPELRQTRSLQSNSLRLSQIQTVALEGDEDSDLNEFFSHLSKEKLTDELKRHYNVRVVSKIHPTFEKEQTIHGNYTFENLINDMLNANRRSRAARSCWQDGALVWVEGRTELKRFAKPSTLRINPSKDGSITVITCLLIPTEHVLDFESIYPEFKDAEEGVAEVKLDTLVIDIEDESEDDVPVTQPLQETPTQANSDNYFVIALKGKDNKRVEVEVNSSTPINKLLLHYLSQKGIDPATVRNPRLVFDSEPLRLDQTVGDTELEEDFEVEVYI</sequence>
<feature type="domain" description="Ubiquitin-like" evidence="2">
    <location>
        <begin position="294"/>
        <end position="367"/>
    </location>
</feature>
<accession>A0AAX4H9H9</accession>
<dbReference type="CDD" id="cd17080">
    <property type="entry name" value="Ubl_SLD2_Esc2_like"/>
    <property type="match status" value="1"/>
</dbReference>
<gene>
    <name evidence="3" type="ORF">PUMCH_002461</name>
</gene>
<proteinExistence type="predicted"/>
<feature type="region of interest" description="Disordered" evidence="1">
    <location>
        <begin position="50"/>
        <end position="69"/>
    </location>
</feature>
<dbReference type="Gene3D" id="3.10.20.90">
    <property type="entry name" value="Phosphatidylinositol 3-kinase Catalytic Subunit, Chain A, domain 1"/>
    <property type="match status" value="1"/>
</dbReference>
<dbReference type="GeneID" id="88173526"/>
<protein>
    <recommendedName>
        <fullName evidence="2">Ubiquitin-like domain-containing protein</fullName>
    </recommendedName>
</protein>
<dbReference type="SUPFAM" id="SSF54236">
    <property type="entry name" value="Ubiquitin-like"/>
    <property type="match status" value="1"/>
</dbReference>
<evidence type="ECO:0000259" key="2">
    <source>
        <dbReference type="PROSITE" id="PS50053"/>
    </source>
</evidence>
<keyword evidence="4" id="KW-1185">Reference proteome</keyword>
<dbReference type="PROSITE" id="PS50053">
    <property type="entry name" value="UBIQUITIN_2"/>
    <property type="match status" value="1"/>
</dbReference>
<dbReference type="AlphaFoldDB" id="A0AAX4H9H9"/>